<name>A0AAV5M392_9ROSI</name>
<proteinExistence type="predicted"/>
<dbReference type="AlphaFoldDB" id="A0AAV5M392"/>
<accession>A0AAV5M392</accession>
<evidence type="ECO:0000313" key="2">
    <source>
        <dbReference type="Proteomes" id="UP001054252"/>
    </source>
</evidence>
<keyword evidence="2" id="KW-1185">Reference proteome</keyword>
<dbReference type="Proteomes" id="UP001054252">
    <property type="component" value="Unassembled WGS sequence"/>
</dbReference>
<gene>
    <name evidence="1" type="ORF">SLEP1_g50388</name>
</gene>
<protein>
    <submittedName>
        <fullName evidence="1">Uncharacterized protein</fullName>
    </submittedName>
</protein>
<evidence type="ECO:0000313" key="1">
    <source>
        <dbReference type="EMBL" id="GKV43047.1"/>
    </source>
</evidence>
<comment type="caution">
    <text evidence="1">The sequence shown here is derived from an EMBL/GenBank/DDBJ whole genome shotgun (WGS) entry which is preliminary data.</text>
</comment>
<organism evidence="1 2">
    <name type="scientific">Rubroshorea leprosula</name>
    <dbReference type="NCBI Taxonomy" id="152421"/>
    <lineage>
        <taxon>Eukaryota</taxon>
        <taxon>Viridiplantae</taxon>
        <taxon>Streptophyta</taxon>
        <taxon>Embryophyta</taxon>
        <taxon>Tracheophyta</taxon>
        <taxon>Spermatophyta</taxon>
        <taxon>Magnoliopsida</taxon>
        <taxon>eudicotyledons</taxon>
        <taxon>Gunneridae</taxon>
        <taxon>Pentapetalae</taxon>
        <taxon>rosids</taxon>
        <taxon>malvids</taxon>
        <taxon>Malvales</taxon>
        <taxon>Dipterocarpaceae</taxon>
        <taxon>Rubroshorea</taxon>
    </lineage>
</organism>
<dbReference type="EMBL" id="BPVZ01000164">
    <property type="protein sequence ID" value="GKV43047.1"/>
    <property type="molecule type" value="Genomic_DNA"/>
</dbReference>
<sequence>MRALNSRRSAKGGGDEMSWLLMVNGTGRNRMEWNGVDAARLLLHVSTDDNCVGLEREPLNAI</sequence>
<reference evidence="1 2" key="1">
    <citation type="journal article" date="2021" name="Commun. Biol.">
        <title>The genome of Shorea leprosula (Dipterocarpaceae) highlights the ecological relevance of drought in aseasonal tropical rainforests.</title>
        <authorList>
            <person name="Ng K.K.S."/>
            <person name="Kobayashi M.J."/>
            <person name="Fawcett J.A."/>
            <person name="Hatakeyama M."/>
            <person name="Paape T."/>
            <person name="Ng C.H."/>
            <person name="Ang C.C."/>
            <person name="Tnah L.H."/>
            <person name="Lee C.T."/>
            <person name="Nishiyama T."/>
            <person name="Sese J."/>
            <person name="O'Brien M.J."/>
            <person name="Copetti D."/>
            <person name="Mohd Noor M.I."/>
            <person name="Ong R.C."/>
            <person name="Putra M."/>
            <person name="Sireger I.Z."/>
            <person name="Indrioko S."/>
            <person name="Kosugi Y."/>
            <person name="Izuno A."/>
            <person name="Isagi Y."/>
            <person name="Lee S.L."/>
            <person name="Shimizu K.K."/>
        </authorList>
    </citation>
    <scope>NUCLEOTIDE SEQUENCE [LARGE SCALE GENOMIC DNA]</scope>
    <source>
        <strain evidence="1">214</strain>
    </source>
</reference>